<accession>A0A8T8I2M0</accession>
<keyword evidence="5" id="KW-1185">Reference proteome</keyword>
<evidence type="ECO:0000313" key="4">
    <source>
        <dbReference type="Proteomes" id="UP000671828"/>
    </source>
</evidence>
<evidence type="ECO:0000256" key="1">
    <source>
        <dbReference type="SAM" id="Phobius"/>
    </source>
</evidence>
<dbReference type="EMBL" id="CP072788">
    <property type="protein sequence ID" value="QTR04670.1"/>
    <property type="molecule type" value="Genomic_DNA"/>
</dbReference>
<dbReference type="Pfam" id="PF11239">
    <property type="entry name" value="DUF3040"/>
    <property type="match status" value="1"/>
</dbReference>
<gene>
    <name evidence="3" type="ORF">J7S33_07475</name>
    <name evidence="2" type="ORF">JOE68_001435</name>
</gene>
<evidence type="ECO:0000313" key="5">
    <source>
        <dbReference type="Proteomes" id="UP001195724"/>
    </source>
</evidence>
<proteinExistence type="predicted"/>
<feature type="transmembrane region" description="Helical" evidence="1">
    <location>
        <begin position="38"/>
        <end position="56"/>
    </location>
</feature>
<dbReference type="Proteomes" id="UP001195724">
    <property type="component" value="Unassembled WGS sequence"/>
</dbReference>
<dbReference type="EMBL" id="JAFBCL010000001">
    <property type="protein sequence ID" value="MBM7810570.1"/>
    <property type="molecule type" value="Genomic_DNA"/>
</dbReference>
<protein>
    <submittedName>
        <fullName evidence="3">DUF3040 domain-containing protein</fullName>
    </submittedName>
</protein>
<evidence type="ECO:0000313" key="2">
    <source>
        <dbReference type="EMBL" id="MBM7810570.1"/>
    </source>
</evidence>
<reference evidence="2 5" key="1">
    <citation type="submission" date="2021-01" db="EMBL/GenBank/DDBJ databases">
        <title>Sequencing the genomes of 1000 actinobacteria strains.</title>
        <authorList>
            <person name="Klenk H.-P."/>
        </authorList>
    </citation>
    <scope>NUCLEOTIDE SEQUENCE [LARGE SCALE GENOMIC DNA]</scope>
    <source>
        <strain evidence="2 5">DSM 44581</strain>
    </source>
</reference>
<evidence type="ECO:0000313" key="3">
    <source>
        <dbReference type="EMBL" id="QTR04670.1"/>
    </source>
</evidence>
<keyword evidence="1" id="KW-0472">Membrane</keyword>
<feature type="transmembrane region" description="Helical" evidence="1">
    <location>
        <begin position="62"/>
        <end position="79"/>
    </location>
</feature>
<name>A0A8T8I2M0_9PSEU</name>
<dbReference type="InterPro" id="IPR021401">
    <property type="entry name" value="DUF3040"/>
</dbReference>
<dbReference type="AlphaFoldDB" id="A0A8T8I2M0"/>
<keyword evidence="1" id="KW-1133">Transmembrane helix</keyword>
<sequence>MMSDAERRTLNEIEHRLAVEEPALANALVAGRPRHPTLSYALAATFGALGVLLLTLGSLGPALASFGCAAVSVLLRGFTLR</sequence>
<keyword evidence="1" id="KW-0812">Transmembrane</keyword>
<reference evidence="3" key="2">
    <citation type="submission" date="2021-04" db="EMBL/GenBank/DDBJ databases">
        <title>Saccharothrix algeriensis WGS.</title>
        <authorList>
            <person name="Stuskova K."/>
            <person name="Hakalova E."/>
            <person name="Tebbal A.B."/>
            <person name="Eichmeier A."/>
        </authorList>
    </citation>
    <scope>NUCLEOTIDE SEQUENCE</scope>
    <source>
        <strain evidence="3">NRRL B-24137</strain>
    </source>
</reference>
<dbReference type="Proteomes" id="UP000671828">
    <property type="component" value="Chromosome"/>
</dbReference>
<organism evidence="3 4">
    <name type="scientific">Saccharothrix algeriensis</name>
    <dbReference type="NCBI Taxonomy" id="173560"/>
    <lineage>
        <taxon>Bacteria</taxon>
        <taxon>Bacillati</taxon>
        <taxon>Actinomycetota</taxon>
        <taxon>Actinomycetes</taxon>
        <taxon>Pseudonocardiales</taxon>
        <taxon>Pseudonocardiaceae</taxon>
        <taxon>Saccharothrix</taxon>
    </lineage>
</organism>